<reference evidence="3" key="1">
    <citation type="submission" date="2020-06" db="EMBL/GenBank/DDBJ databases">
        <authorList>
            <consortium name="Plant Systems Biology data submission"/>
        </authorList>
    </citation>
    <scope>NUCLEOTIDE SEQUENCE</scope>
    <source>
        <strain evidence="3">D6</strain>
    </source>
</reference>
<feature type="chain" id="PRO_5040210529" evidence="2">
    <location>
        <begin position="24"/>
        <end position="300"/>
    </location>
</feature>
<feature type="compositionally biased region" description="Basic and acidic residues" evidence="1">
    <location>
        <begin position="189"/>
        <end position="201"/>
    </location>
</feature>
<feature type="region of interest" description="Disordered" evidence="1">
    <location>
        <begin position="222"/>
        <end position="300"/>
    </location>
</feature>
<feature type="compositionally biased region" description="Polar residues" evidence="1">
    <location>
        <begin position="98"/>
        <end position="112"/>
    </location>
</feature>
<keyword evidence="2" id="KW-0732">Signal</keyword>
<feature type="compositionally biased region" description="Low complexity" evidence="1">
    <location>
        <begin position="159"/>
        <end position="169"/>
    </location>
</feature>
<gene>
    <name evidence="3" type="ORF">SEMRO_1191_G250891.1</name>
</gene>
<evidence type="ECO:0000256" key="2">
    <source>
        <dbReference type="SAM" id="SignalP"/>
    </source>
</evidence>
<protein>
    <submittedName>
        <fullName evidence="3">Uncharacterized protein</fullName>
    </submittedName>
</protein>
<feature type="region of interest" description="Disordered" evidence="1">
    <location>
        <begin position="82"/>
        <end position="117"/>
    </location>
</feature>
<name>A0A9N8HQS4_9STRA</name>
<feature type="compositionally biased region" description="Basic and acidic residues" evidence="1">
    <location>
        <begin position="289"/>
        <end position="300"/>
    </location>
</feature>
<evidence type="ECO:0000256" key="1">
    <source>
        <dbReference type="SAM" id="MobiDB-lite"/>
    </source>
</evidence>
<proteinExistence type="predicted"/>
<feature type="compositionally biased region" description="Low complexity" evidence="1">
    <location>
        <begin position="232"/>
        <end position="249"/>
    </location>
</feature>
<evidence type="ECO:0000313" key="3">
    <source>
        <dbReference type="EMBL" id="CAB9521395.1"/>
    </source>
</evidence>
<accession>A0A9N8HQS4</accession>
<feature type="compositionally biased region" description="Acidic residues" evidence="1">
    <location>
        <begin position="262"/>
        <end position="288"/>
    </location>
</feature>
<feature type="region of interest" description="Disordered" evidence="1">
    <location>
        <begin position="159"/>
        <end position="208"/>
    </location>
</feature>
<dbReference type="AlphaFoldDB" id="A0A9N8HQS4"/>
<feature type="signal peptide" evidence="2">
    <location>
        <begin position="1"/>
        <end position="23"/>
    </location>
</feature>
<evidence type="ECO:0000313" key="4">
    <source>
        <dbReference type="Proteomes" id="UP001153069"/>
    </source>
</evidence>
<dbReference type="EMBL" id="CAICTM010001189">
    <property type="protein sequence ID" value="CAB9521395.1"/>
    <property type="molecule type" value="Genomic_DNA"/>
</dbReference>
<feature type="compositionally biased region" description="Basic and acidic residues" evidence="1">
    <location>
        <begin position="222"/>
        <end position="231"/>
    </location>
</feature>
<keyword evidence="4" id="KW-1185">Reference proteome</keyword>
<comment type="caution">
    <text evidence="3">The sequence shown here is derived from an EMBL/GenBank/DDBJ whole genome shotgun (WGS) entry which is preliminary data.</text>
</comment>
<organism evidence="3 4">
    <name type="scientific">Seminavis robusta</name>
    <dbReference type="NCBI Taxonomy" id="568900"/>
    <lineage>
        <taxon>Eukaryota</taxon>
        <taxon>Sar</taxon>
        <taxon>Stramenopiles</taxon>
        <taxon>Ochrophyta</taxon>
        <taxon>Bacillariophyta</taxon>
        <taxon>Bacillariophyceae</taxon>
        <taxon>Bacillariophycidae</taxon>
        <taxon>Naviculales</taxon>
        <taxon>Naviculaceae</taxon>
        <taxon>Seminavis</taxon>
    </lineage>
</organism>
<sequence length="300" mass="32022">MTGRIESLHLTFFLRLCTDLVRTSSCSDGCGSTASDSGEANDTSSIVNCRHSIHSSSSSCMQTALILLLLLALASARSNGDQHEAERDHFQFPGIGRNHSTATSTTSEQQKQPHGGKAKLLESCTKNQDCAAGLFCQEQICQDIQQTVLLLDVASVTADDTSSSSSSSSSDDELGDRCMDAGGDGTTTDDGRKVDESKNDAGEDQVFGDELRICNDTLKLGTDDTHQHGGDMSEVSSSSDESSSSSSDSSDSDSTDSSDSSDSTDLEESSDSSDEDDMSEDDDILEEYYDMHDSVDGERW</sequence>
<dbReference type="Proteomes" id="UP001153069">
    <property type="component" value="Unassembled WGS sequence"/>
</dbReference>